<accession>A0AAD8T4X4</accession>
<feature type="domain" description="Disease resistance R13L4/SHOC-2-like LRR" evidence="10">
    <location>
        <begin position="104"/>
        <end position="214"/>
    </location>
</feature>
<evidence type="ECO:0000259" key="10">
    <source>
        <dbReference type="Pfam" id="PF23598"/>
    </source>
</evidence>
<keyword evidence="3" id="KW-0677">Repeat</keyword>
<proteinExistence type="inferred from homology"/>
<dbReference type="InterPro" id="IPR041118">
    <property type="entry name" value="Rx_N"/>
</dbReference>
<dbReference type="Proteomes" id="UP001231189">
    <property type="component" value="Unassembled WGS sequence"/>
</dbReference>
<evidence type="ECO:0000256" key="2">
    <source>
        <dbReference type="ARBA" id="ARBA00022614"/>
    </source>
</evidence>
<keyword evidence="7" id="KW-0175">Coiled coil</keyword>
<feature type="region of interest" description="Disordered" evidence="8">
    <location>
        <begin position="252"/>
        <end position="277"/>
    </location>
</feature>
<sequence length="277" mass="30397">MVGVGEMIASSVVKEIVGRLTQPVIDEISLQWGYKGEVQHMVEKMKDLAALMHDADLRLRRGEENGQAAGRWLMKLKSVAYDIEDMLDDLEAPNSQPKVSVLPESFCRLIHLNDLDLSDCHDLSELPDCFGNLSELDSLNLTSCSKLKLLPESFCKLLKLRYLNLSYCMRLEKLPSSLEWMGQLISLQEFYVISCQNLTSLPESTSNLGVLKKLYICGCPSMVERCQGEDAHMISHIPEVVLQGKIIERGSTSENAGGSTSGDVGASTSGHGGGSTS</sequence>
<dbReference type="Pfam" id="PF18052">
    <property type="entry name" value="Rx_N"/>
    <property type="match status" value="1"/>
</dbReference>
<feature type="domain" description="Disease resistance N-terminal" evidence="9">
    <location>
        <begin position="12"/>
        <end position="98"/>
    </location>
</feature>
<evidence type="ECO:0000256" key="6">
    <source>
        <dbReference type="ARBA" id="ARBA00022840"/>
    </source>
</evidence>
<protein>
    <recommendedName>
        <fullName evidence="13">Rx N-terminal domain-containing protein</fullName>
    </recommendedName>
</protein>
<dbReference type="Gene3D" id="1.20.5.4130">
    <property type="match status" value="1"/>
</dbReference>
<keyword evidence="4" id="KW-0547">Nucleotide-binding</keyword>
<dbReference type="PANTHER" id="PTHR36766:SF40">
    <property type="entry name" value="DISEASE RESISTANCE PROTEIN RGA3"/>
    <property type="match status" value="1"/>
</dbReference>
<dbReference type="AlphaFoldDB" id="A0AAD8T4X4"/>
<evidence type="ECO:0000313" key="11">
    <source>
        <dbReference type="EMBL" id="KAK1669649.1"/>
    </source>
</evidence>
<evidence type="ECO:0000256" key="8">
    <source>
        <dbReference type="SAM" id="MobiDB-lite"/>
    </source>
</evidence>
<dbReference type="GO" id="GO:0006952">
    <property type="term" value="P:defense response"/>
    <property type="evidence" value="ECO:0007669"/>
    <property type="project" value="UniProtKB-KW"/>
</dbReference>
<evidence type="ECO:0000256" key="7">
    <source>
        <dbReference type="ARBA" id="ARBA00023054"/>
    </source>
</evidence>
<evidence type="ECO:0000259" key="9">
    <source>
        <dbReference type="Pfam" id="PF18052"/>
    </source>
</evidence>
<dbReference type="InterPro" id="IPR032675">
    <property type="entry name" value="LRR_dom_sf"/>
</dbReference>
<dbReference type="SUPFAM" id="SSF52058">
    <property type="entry name" value="L domain-like"/>
    <property type="match status" value="1"/>
</dbReference>
<dbReference type="Gene3D" id="3.80.10.10">
    <property type="entry name" value="Ribonuclease Inhibitor"/>
    <property type="match status" value="1"/>
</dbReference>
<dbReference type="InterPro" id="IPR055414">
    <property type="entry name" value="LRR_R13L4/SHOC2-like"/>
</dbReference>
<keyword evidence="2" id="KW-0433">Leucine-rich repeat</keyword>
<evidence type="ECO:0000256" key="5">
    <source>
        <dbReference type="ARBA" id="ARBA00022821"/>
    </source>
</evidence>
<keyword evidence="6" id="KW-0067">ATP-binding</keyword>
<organism evidence="11 12">
    <name type="scientific">Lolium multiflorum</name>
    <name type="common">Italian ryegrass</name>
    <name type="synonym">Lolium perenne subsp. multiflorum</name>
    <dbReference type="NCBI Taxonomy" id="4521"/>
    <lineage>
        <taxon>Eukaryota</taxon>
        <taxon>Viridiplantae</taxon>
        <taxon>Streptophyta</taxon>
        <taxon>Embryophyta</taxon>
        <taxon>Tracheophyta</taxon>
        <taxon>Spermatophyta</taxon>
        <taxon>Magnoliopsida</taxon>
        <taxon>Liliopsida</taxon>
        <taxon>Poales</taxon>
        <taxon>Poaceae</taxon>
        <taxon>BOP clade</taxon>
        <taxon>Pooideae</taxon>
        <taxon>Poodae</taxon>
        <taxon>Poeae</taxon>
        <taxon>Poeae Chloroplast Group 2 (Poeae type)</taxon>
        <taxon>Loliodinae</taxon>
        <taxon>Loliinae</taxon>
        <taxon>Lolium</taxon>
    </lineage>
</organism>
<comment type="caution">
    <text evidence="11">The sequence shown here is derived from an EMBL/GenBank/DDBJ whole genome shotgun (WGS) entry which is preliminary data.</text>
</comment>
<keyword evidence="5" id="KW-0611">Plant defense</keyword>
<reference evidence="11" key="1">
    <citation type="submission" date="2023-07" db="EMBL/GenBank/DDBJ databases">
        <title>A chromosome-level genome assembly of Lolium multiflorum.</title>
        <authorList>
            <person name="Chen Y."/>
            <person name="Copetti D."/>
            <person name="Kolliker R."/>
            <person name="Studer B."/>
        </authorList>
    </citation>
    <scope>NUCLEOTIDE SEQUENCE</scope>
    <source>
        <strain evidence="11">02402/16</strain>
        <tissue evidence="11">Leaf</tissue>
    </source>
</reference>
<evidence type="ECO:0000256" key="1">
    <source>
        <dbReference type="ARBA" id="ARBA00008894"/>
    </source>
</evidence>
<evidence type="ECO:0008006" key="13">
    <source>
        <dbReference type="Google" id="ProtNLM"/>
    </source>
</evidence>
<name>A0AAD8T4X4_LOLMU</name>
<feature type="compositionally biased region" description="Polar residues" evidence="8">
    <location>
        <begin position="252"/>
        <end position="262"/>
    </location>
</feature>
<evidence type="ECO:0000313" key="12">
    <source>
        <dbReference type="Proteomes" id="UP001231189"/>
    </source>
</evidence>
<gene>
    <name evidence="11" type="ORF">QYE76_057808</name>
</gene>
<dbReference type="PANTHER" id="PTHR36766">
    <property type="entry name" value="PLANT BROAD-SPECTRUM MILDEW RESISTANCE PROTEIN RPW8"/>
    <property type="match status" value="1"/>
</dbReference>
<comment type="similarity">
    <text evidence="1">Belongs to the disease resistance NB-LRR family.</text>
</comment>
<evidence type="ECO:0000256" key="3">
    <source>
        <dbReference type="ARBA" id="ARBA00022737"/>
    </source>
</evidence>
<dbReference type="Pfam" id="PF23598">
    <property type="entry name" value="LRR_14"/>
    <property type="match status" value="1"/>
</dbReference>
<keyword evidence="12" id="KW-1185">Reference proteome</keyword>
<evidence type="ECO:0000256" key="4">
    <source>
        <dbReference type="ARBA" id="ARBA00022741"/>
    </source>
</evidence>
<dbReference type="GO" id="GO:0005524">
    <property type="term" value="F:ATP binding"/>
    <property type="evidence" value="ECO:0007669"/>
    <property type="project" value="UniProtKB-KW"/>
</dbReference>
<dbReference type="EMBL" id="JAUUTY010000003">
    <property type="protein sequence ID" value="KAK1669649.1"/>
    <property type="molecule type" value="Genomic_DNA"/>
</dbReference>